<name>A0A1G9HGL9_9ACTN</name>
<organism evidence="1 2">
    <name type="scientific">Nonomuraea maritima</name>
    <dbReference type="NCBI Taxonomy" id="683260"/>
    <lineage>
        <taxon>Bacteria</taxon>
        <taxon>Bacillati</taxon>
        <taxon>Actinomycetota</taxon>
        <taxon>Actinomycetes</taxon>
        <taxon>Streptosporangiales</taxon>
        <taxon>Streptosporangiaceae</taxon>
        <taxon>Nonomuraea</taxon>
    </lineage>
</organism>
<evidence type="ECO:0000313" key="1">
    <source>
        <dbReference type="EMBL" id="SDL12039.1"/>
    </source>
</evidence>
<reference evidence="1 2" key="1">
    <citation type="submission" date="2016-10" db="EMBL/GenBank/DDBJ databases">
        <authorList>
            <person name="de Groot N.N."/>
        </authorList>
    </citation>
    <scope>NUCLEOTIDE SEQUENCE [LARGE SCALE GENOMIC DNA]</scope>
    <source>
        <strain evidence="1 2">CGMCC 4.5681</strain>
    </source>
</reference>
<evidence type="ECO:0000313" key="2">
    <source>
        <dbReference type="Proteomes" id="UP000198683"/>
    </source>
</evidence>
<dbReference type="Proteomes" id="UP000198683">
    <property type="component" value="Unassembled WGS sequence"/>
</dbReference>
<keyword evidence="2" id="KW-1185">Reference proteome</keyword>
<dbReference type="AlphaFoldDB" id="A0A1G9HGL9"/>
<dbReference type="STRING" id="683260.SAMN05421874_11631"/>
<sequence length="223" mass="24105">MRFADVQLVTPSFATIAAKQVNTVIGRTERTDIPIPYGAANCTPGRLPELRPATVVAHVDTGSGQPHRVVFELPHPDPLLARLLRDECSQFLVEQTASIAFGEEWTETGTGKDAVMHAVLVVTRRGPGELELREVGATSHYDVRVADDPPGVLPAGAQRLEVPVRLTPSRCDGHSFGEAKKAFMFPVRASLDGGEVRVVIVMPPKPVQDRLIRYAQRACGLGG</sequence>
<accession>A0A1G9HGL9</accession>
<gene>
    <name evidence="1" type="ORF">SAMN05421874_11631</name>
</gene>
<proteinExistence type="predicted"/>
<dbReference type="EMBL" id="FNFB01000016">
    <property type="protein sequence ID" value="SDL12039.1"/>
    <property type="molecule type" value="Genomic_DNA"/>
</dbReference>
<protein>
    <submittedName>
        <fullName evidence="1">Uncharacterized protein</fullName>
    </submittedName>
</protein>